<evidence type="ECO:0000313" key="1">
    <source>
        <dbReference type="EMBL" id="MCI56719.1"/>
    </source>
</evidence>
<keyword evidence="2" id="KW-1185">Reference proteome</keyword>
<dbReference type="EMBL" id="LXQA010516691">
    <property type="protein sequence ID" value="MCI56719.1"/>
    <property type="molecule type" value="Genomic_DNA"/>
</dbReference>
<organism evidence="1 2">
    <name type="scientific">Trifolium medium</name>
    <dbReference type="NCBI Taxonomy" id="97028"/>
    <lineage>
        <taxon>Eukaryota</taxon>
        <taxon>Viridiplantae</taxon>
        <taxon>Streptophyta</taxon>
        <taxon>Embryophyta</taxon>
        <taxon>Tracheophyta</taxon>
        <taxon>Spermatophyta</taxon>
        <taxon>Magnoliopsida</taxon>
        <taxon>eudicotyledons</taxon>
        <taxon>Gunneridae</taxon>
        <taxon>Pentapetalae</taxon>
        <taxon>rosids</taxon>
        <taxon>fabids</taxon>
        <taxon>Fabales</taxon>
        <taxon>Fabaceae</taxon>
        <taxon>Papilionoideae</taxon>
        <taxon>50 kb inversion clade</taxon>
        <taxon>NPAAA clade</taxon>
        <taxon>Hologalegina</taxon>
        <taxon>IRL clade</taxon>
        <taxon>Trifolieae</taxon>
        <taxon>Trifolium</taxon>
    </lineage>
</organism>
<reference evidence="1 2" key="1">
    <citation type="journal article" date="2018" name="Front. Plant Sci.">
        <title>Red Clover (Trifolium pratense) and Zigzag Clover (T. medium) - A Picture of Genomic Similarities and Differences.</title>
        <authorList>
            <person name="Dluhosova J."/>
            <person name="Istvanek J."/>
            <person name="Nedelnik J."/>
            <person name="Repkova J."/>
        </authorList>
    </citation>
    <scope>NUCLEOTIDE SEQUENCE [LARGE SCALE GENOMIC DNA]</scope>
    <source>
        <strain evidence="2">cv. 10/8</strain>
        <tissue evidence="1">Leaf</tissue>
    </source>
</reference>
<name>A0A392T6R1_9FABA</name>
<evidence type="ECO:0000313" key="2">
    <source>
        <dbReference type="Proteomes" id="UP000265520"/>
    </source>
</evidence>
<dbReference type="AlphaFoldDB" id="A0A392T6R1"/>
<comment type="caution">
    <text evidence="1">The sequence shown here is derived from an EMBL/GenBank/DDBJ whole genome shotgun (WGS) entry which is preliminary data.</text>
</comment>
<sequence length="26" mass="2758">TVAPPPISGWYGGCSPEGMKIHPCSW</sequence>
<protein>
    <submittedName>
        <fullName evidence="1">Uncharacterized protein</fullName>
    </submittedName>
</protein>
<dbReference type="Proteomes" id="UP000265520">
    <property type="component" value="Unassembled WGS sequence"/>
</dbReference>
<feature type="non-terminal residue" evidence="1">
    <location>
        <position position="1"/>
    </location>
</feature>
<proteinExistence type="predicted"/>
<accession>A0A392T6R1</accession>